<dbReference type="PANTHER" id="PTHR30474">
    <property type="entry name" value="CELL CYCLE PROTEIN"/>
    <property type="match status" value="1"/>
</dbReference>
<protein>
    <submittedName>
        <fullName evidence="7">Rod shape-determining protein RodA</fullName>
    </submittedName>
</protein>
<name>A0A8J8MF92_9FIRM</name>
<proteinExistence type="predicted"/>
<feature type="transmembrane region" description="Helical" evidence="6">
    <location>
        <begin position="72"/>
        <end position="92"/>
    </location>
</feature>
<accession>A0A8J8MF92</accession>
<dbReference type="KEGG" id="vgu:HYG85_22560"/>
<dbReference type="EMBL" id="CP058561">
    <property type="protein sequence ID" value="QUH31560.1"/>
    <property type="molecule type" value="Genomic_DNA"/>
</dbReference>
<organism evidence="7 8">
    <name type="scientific">Vallitalea guaymasensis</name>
    <dbReference type="NCBI Taxonomy" id="1185412"/>
    <lineage>
        <taxon>Bacteria</taxon>
        <taxon>Bacillati</taxon>
        <taxon>Bacillota</taxon>
        <taxon>Clostridia</taxon>
        <taxon>Lachnospirales</taxon>
        <taxon>Vallitaleaceae</taxon>
        <taxon>Vallitalea</taxon>
    </lineage>
</organism>
<keyword evidence="8" id="KW-1185">Reference proteome</keyword>
<dbReference type="InterPro" id="IPR011923">
    <property type="entry name" value="RodA/MrdB"/>
</dbReference>
<evidence type="ECO:0000313" key="8">
    <source>
        <dbReference type="Proteomes" id="UP000677305"/>
    </source>
</evidence>
<evidence type="ECO:0000256" key="3">
    <source>
        <dbReference type="ARBA" id="ARBA00022960"/>
    </source>
</evidence>
<dbReference type="GO" id="GO:0008360">
    <property type="term" value="P:regulation of cell shape"/>
    <property type="evidence" value="ECO:0007669"/>
    <property type="project" value="UniProtKB-KW"/>
</dbReference>
<dbReference type="AlphaFoldDB" id="A0A8J8MF92"/>
<sequence>MFRNYNFKKYDIFLILIVIALVSFGIKAIGSATQINSDGSTYVRNKQLFGFIVTFALMIIISLIDYHFIGKFYWLIYAFNIILLIAVLFLGVKVKGAVRWINIAGIQLQPSELSKIMMVIFLAKYIDKNKEKINNLLFLIKLGILVIIPTLLIYKQPDLSTSLVLLVILVVLLFVAGISYKYVLIALAIAVPLFFGTVWYMQQPDTVFSDHQVERVMSFLYPEKYDTMQTDNSIQAIGSGQLNGKGWYKGTINKYNYLPEPQTDFIFSVIGEEAGFIGCSIVLLLLLFLIIKCLWIAKDSIDLFGMLIISGFVAIISFQTFVNVGVTTGLIPNTGIPLPFISYGLSSLMSNMIGIGVILNISLHRKTTYY</sequence>
<feature type="transmembrane region" description="Helical" evidence="6">
    <location>
        <begin position="159"/>
        <end position="175"/>
    </location>
</feature>
<feature type="transmembrane region" description="Helical" evidence="6">
    <location>
        <begin position="182"/>
        <end position="201"/>
    </location>
</feature>
<comment type="subcellular location">
    <subcellularLocation>
        <location evidence="1">Membrane</location>
        <topology evidence="1">Multi-pass membrane protein</topology>
    </subcellularLocation>
</comment>
<feature type="transmembrane region" description="Helical" evidence="6">
    <location>
        <begin position="341"/>
        <end position="363"/>
    </location>
</feature>
<feature type="transmembrane region" description="Helical" evidence="6">
    <location>
        <begin position="303"/>
        <end position="321"/>
    </location>
</feature>
<dbReference type="GO" id="GO:0032153">
    <property type="term" value="C:cell division site"/>
    <property type="evidence" value="ECO:0007669"/>
    <property type="project" value="TreeGrafter"/>
</dbReference>
<feature type="transmembrane region" description="Helical" evidence="6">
    <location>
        <begin position="48"/>
        <end position="66"/>
    </location>
</feature>
<evidence type="ECO:0000313" key="7">
    <source>
        <dbReference type="EMBL" id="QUH31560.1"/>
    </source>
</evidence>
<keyword evidence="5 6" id="KW-0472">Membrane</keyword>
<reference evidence="7 8" key="1">
    <citation type="submission" date="2020-07" db="EMBL/GenBank/DDBJ databases">
        <title>Vallitalea guaymasensis genome.</title>
        <authorList>
            <person name="Postec A."/>
        </authorList>
    </citation>
    <scope>NUCLEOTIDE SEQUENCE [LARGE SCALE GENOMIC DNA]</scope>
    <source>
        <strain evidence="7 8">Ra1766G1</strain>
    </source>
</reference>
<dbReference type="InterPro" id="IPR001182">
    <property type="entry name" value="FtsW/RodA"/>
</dbReference>
<dbReference type="Pfam" id="PF01098">
    <property type="entry name" value="FTSW_RODA_SPOVE"/>
    <property type="match status" value="1"/>
</dbReference>
<evidence type="ECO:0000256" key="6">
    <source>
        <dbReference type="SAM" id="Phobius"/>
    </source>
</evidence>
<evidence type="ECO:0000256" key="4">
    <source>
        <dbReference type="ARBA" id="ARBA00022989"/>
    </source>
</evidence>
<keyword evidence="3" id="KW-0133">Cell shape</keyword>
<evidence type="ECO:0000256" key="5">
    <source>
        <dbReference type="ARBA" id="ARBA00023136"/>
    </source>
</evidence>
<keyword evidence="4 6" id="KW-1133">Transmembrane helix</keyword>
<dbReference type="GO" id="GO:0005886">
    <property type="term" value="C:plasma membrane"/>
    <property type="evidence" value="ECO:0007669"/>
    <property type="project" value="TreeGrafter"/>
</dbReference>
<dbReference type="GO" id="GO:0015648">
    <property type="term" value="F:lipid-linked peptidoglycan transporter activity"/>
    <property type="evidence" value="ECO:0007669"/>
    <property type="project" value="TreeGrafter"/>
</dbReference>
<keyword evidence="2 6" id="KW-0812">Transmembrane</keyword>
<dbReference type="NCBIfam" id="TIGR02210">
    <property type="entry name" value="rodA_shape"/>
    <property type="match status" value="1"/>
</dbReference>
<gene>
    <name evidence="7" type="primary">rodA</name>
    <name evidence="7" type="ORF">HYG85_22560</name>
</gene>
<dbReference type="PANTHER" id="PTHR30474:SF1">
    <property type="entry name" value="PEPTIDOGLYCAN GLYCOSYLTRANSFERASE MRDB"/>
    <property type="match status" value="1"/>
</dbReference>
<feature type="transmembrane region" description="Helical" evidence="6">
    <location>
        <begin position="133"/>
        <end position="153"/>
    </location>
</feature>
<dbReference type="Proteomes" id="UP000677305">
    <property type="component" value="Chromosome"/>
</dbReference>
<feature type="transmembrane region" description="Helical" evidence="6">
    <location>
        <begin position="265"/>
        <end position="291"/>
    </location>
</feature>
<feature type="transmembrane region" description="Helical" evidence="6">
    <location>
        <begin position="12"/>
        <end position="36"/>
    </location>
</feature>
<dbReference type="RefSeq" id="WP_212691537.1">
    <property type="nucleotide sequence ID" value="NZ_CP058561.1"/>
</dbReference>
<evidence type="ECO:0000256" key="1">
    <source>
        <dbReference type="ARBA" id="ARBA00004141"/>
    </source>
</evidence>
<evidence type="ECO:0000256" key="2">
    <source>
        <dbReference type="ARBA" id="ARBA00022692"/>
    </source>
</evidence>
<dbReference type="GO" id="GO:0051301">
    <property type="term" value="P:cell division"/>
    <property type="evidence" value="ECO:0007669"/>
    <property type="project" value="InterPro"/>
</dbReference>